<dbReference type="InterPro" id="IPR051412">
    <property type="entry name" value="Formin_Homology_Diaphanous_sf"/>
</dbReference>
<organism evidence="2 3">
    <name type="scientific">Myodes glareolus</name>
    <name type="common">Bank vole</name>
    <name type="synonym">Clethrionomys glareolus</name>
    <dbReference type="NCBI Taxonomy" id="447135"/>
    <lineage>
        <taxon>Eukaryota</taxon>
        <taxon>Metazoa</taxon>
        <taxon>Chordata</taxon>
        <taxon>Craniata</taxon>
        <taxon>Vertebrata</taxon>
        <taxon>Euteleostomi</taxon>
        <taxon>Mammalia</taxon>
        <taxon>Eutheria</taxon>
        <taxon>Euarchontoglires</taxon>
        <taxon>Glires</taxon>
        <taxon>Rodentia</taxon>
        <taxon>Myomorpha</taxon>
        <taxon>Muroidea</taxon>
        <taxon>Cricetidae</taxon>
        <taxon>Arvicolinae</taxon>
        <taxon>Myodes</taxon>
    </lineage>
</organism>
<evidence type="ECO:0000259" key="1">
    <source>
        <dbReference type="Pfam" id="PF06367"/>
    </source>
</evidence>
<dbReference type="FunFam" id="1.10.238.150:FF:000002">
    <property type="entry name" value="protein diaphanous homolog 2 isoform X2"/>
    <property type="match status" value="1"/>
</dbReference>
<dbReference type="AlphaFoldDB" id="A0AAW0HLV9"/>
<protein>
    <recommendedName>
        <fullName evidence="1">Formin FH3 domain-containing protein</fullName>
    </recommendedName>
</protein>
<dbReference type="Gene3D" id="1.10.238.150">
    <property type="entry name" value="Formin, FH3 diaphanous domain"/>
    <property type="match status" value="1"/>
</dbReference>
<dbReference type="GO" id="GO:0005884">
    <property type="term" value="C:actin filament"/>
    <property type="evidence" value="ECO:0007669"/>
    <property type="project" value="TreeGrafter"/>
</dbReference>
<name>A0AAW0HLV9_MYOGA</name>
<dbReference type="Proteomes" id="UP001488838">
    <property type="component" value="Unassembled WGS sequence"/>
</dbReference>
<dbReference type="GO" id="GO:0030041">
    <property type="term" value="P:actin filament polymerization"/>
    <property type="evidence" value="ECO:0007669"/>
    <property type="project" value="TreeGrafter"/>
</dbReference>
<dbReference type="GO" id="GO:0003779">
    <property type="term" value="F:actin binding"/>
    <property type="evidence" value="ECO:0007669"/>
    <property type="project" value="InterPro"/>
</dbReference>
<proteinExistence type="predicted"/>
<reference evidence="2 3" key="1">
    <citation type="journal article" date="2023" name="bioRxiv">
        <title>Conserved and derived expression patterns and positive selection on dental genes reveal complex evolutionary context of ever-growing rodent molars.</title>
        <authorList>
            <person name="Calamari Z.T."/>
            <person name="Song A."/>
            <person name="Cohen E."/>
            <person name="Akter M."/>
            <person name="Roy R.D."/>
            <person name="Hallikas O."/>
            <person name="Christensen M.M."/>
            <person name="Li P."/>
            <person name="Marangoni P."/>
            <person name="Jernvall J."/>
            <person name="Klein O.D."/>
        </authorList>
    </citation>
    <scope>NUCLEOTIDE SEQUENCE [LARGE SCALE GENOMIC DNA]</scope>
    <source>
        <strain evidence="2">V071</strain>
    </source>
</reference>
<feature type="domain" description="Formin FH3" evidence="1">
    <location>
        <begin position="18"/>
        <end position="90"/>
    </location>
</feature>
<dbReference type="SUPFAM" id="SSF48371">
    <property type="entry name" value="ARM repeat"/>
    <property type="match status" value="1"/>
</dbReference>
<dbReference type="Pfam" id="PF06367">
    <property type="entry name" value="Drf_FH3"/>
    <property type="match status" value="1"/>
</dbReference>
<sequence length="95" mass="11531">MHYSSRIFNVFLYSLSTDMNEVYHLLYNMLKDTAAENYLLSILQHFLLIRNDYYIRPQYYKIIEECVSQIVLHCSGMDPDFKYRQRLDIDLTHLI</sequence>
<evidence type="ECO:0000313" key="3">
    <source>
        <dbReference type="Proteomes" id="UP001488838"/>
    </source>
</evidence>
<dbReference type="PANTHER" id="PTHR45691:SF3">
    <property type="entry name" value="PROTEIN DIAPHANOUS HOMOLOG 2"/>
    <property type="match status" value="1"/>
</dbReference>
<evidence type="ECO:0000313" key="2">
    <source>
        <dbReference type="EMBL" id="KAK7803733.1"/>
    </source>
</evidence>
<comment type="caution">
    <text evidence="2">The sequence shown here is derived from an EMBL/GenBank/DDBJ whole genome shotgun (WGS) entry which is preliminary data.</text>
</comment>
<accession>A0AAW0HLV9</accession>
<keyword evidence="3" id="KW-1185">Reference proteome</keyword>
<dbReference type="InterPro" id="IPR010472">
    <property type="entry name" value="FH3_dom"/>
</dbReference>
<dbReference type="InterPro" id="IPR016024">
    <property type="entry name" value="ARM-type_fold"/>
</dbReference>
<dbReference type="PANTHER" id="PTHR45691">
    <property type="entry name" value="PROTEIN DIAPHANOUS"/>
    <property type="match status" value="1"/>
</dbReference>
<dbReference type="EMBL" id="JBBHLL010000405">
    <property type="protein sequence ID" value="KAK7803733.1"/>
    <property type="molecule type" value="Genomic_DNA"/>
</dbReference>
<gene>
    <name evidence="2" type="ORF">U0070_002110</name>
</gene>
<feature type="non-terminal residue" evidence="2">
    <location>
        <position position="95"/>
    </location>
</feature>